<comment type="caution">
    <text evidence="15">The sequence shown here is derived from an EMBL/GenBank/DDBJ whole genome shotgun (WGS) entry which is preliminary data.</text>
</comment>
<dbReference type="PATRIC" id="fig|755172.3.peg.1269"/>
<dbReference type="NCBIfam" id="TIGR00556">
    <property type="entry name" value="pantethn_trn"/>
    <property type="match status" value="1"/>
</dbReference>
<dbReference type="GO" id="GO:0110051">
    <property type="term" value="P:metabolite repair"/>
    <property type="evidence" value="ECO:0007669"/>
    <property type="project" value="TreeGrafter"/>
</dbReference>
<evidence type="ECO:0000313" key="15">
    <source>
        <dbReference type="EMBL" id="KXB65580.1"/>
    </source>
</evidence>
<keyword evidence="4 13" id="KW-0547">Nucleotide-binding</keyword>
<keyword evidence="8 13" id="KW-0521">NADP</keyword>
<keyword evidence="3" id="KW-0479">Metal-binding</keyword>
<dbReference type="GO" id="GO:0006633">
    <property type="term" value="P:fatty acid biosynthetic process"/>
    <property type="evidence" value="ECO:0007669"/>
    <property type="project" value="UniProtKB-KW"/>
</dbReference>
<keyword evidence="7" id="KW-0460">Magnesium</keyword>
<evidence type="ECO:0000256" key="8">
    <source>
        <dbReference type="ARBA" id="ARBA00022857"/>
    </source>
</evidence>
<dbReference type="GO" id="GO:0008897">
    <property type="term" value="F:holo-[acyl-carrier-protein] synthase activity"/>
    <property type="evidence" value="ECO:0007669"/>
    <property type="project" value="InterPro"/>
</dbReference>
<protein>
    <recommendedName>
        <fullName evidence="13">ADP-dependent (S)-NAD(P)H-hydrate dehydratase</fullName>
        <ecNumber evidence="13">4.2.1.136</ecNumber>
    </recommendedName>
    <alternativeName>
        <fullName evidence="13">ADP-dependent NAD(P)HX dehydratase</fullName>
    </alternativeName>
</protein>
<dbReference type="InterPro" id="IPR037143">
    <property type="entry name" value="4-PPantetheinyl_Trfase_dom_sf"/>
</dbReference>
<sequence>MIGIDMVYIPRIAEALARREEKFLEKILSGDDINNLKNRTPEHIAGIFAAKEAMGKALGEGIFSTGLKHLHVGKNNAGKPYGFYKNTYFHLSISHEKDYAISIAQIVSKHYPYETFSLDPQWVRLLPKMKRDDHKGSRGKAAIIGGSPGMYGSVDLATRALLRSGTGLAYALLPEESVASFALRAMEVIVKNREDLSLLDDMKAVAIGPGMGRDEKSFDLFKKVYSTESKPLVVDADGLFHLSHYNKRRDHMILTPHEGEMARLIRRDVKWVHENRVEAAKMCQSLYGGVVVLKGNDTVVTDGKRVYLNPTGNAGMATAGSGDVLTGIITSFLAQGLDYFHAAGLGVYVHGMSGDIGVLHKSRHGLIASDLIEYLPDVFLLMEKFEGHLSY</sequence>
<dbReference type="InterPro" id="IPR000631">
    <property type="entry name" value="CARKD"/>
</dbReference>
<comment type="cofactor">
    <cofactor evidence="13">
        <name>Mg(2+)</name>
        <dbReference type="ChEBI" id="CHEBI:18420"/>
    </cofactor>
</comment>
<reference evidence="16" key="1">
    <citation type="submission" date="2016-01" db="EMBL/GenBank/DDBJ databases">
        <authorList>
            <person name="Mitreva M."/>
            <person name="Pepin K.H."/>
            <person name="Mihindukulasuriya K.A."/>
            <person name="Fulton R."/>
            <person name="Fronick C."/>
            <person name="O'Laughlin M."/>
            <person name="Miner T."/>
            <person name="Herter B."/>
            <person name="Rosa B.A."/>
            <person name="Cordes M."/>
            <person name="Tomlinson C."/>
            <person name="Wollam A."/>
            <person name="Palsikar V.B."/>
            <person name="Mardis E.R."/>
            <person name="Wilson R.K."/>
        </authorList>
    </citation>
    <scope>NUCLEOTIDE SEQUENCE [LARGE SCALE GENOMIC DNA]</scope>
    <source>
        <strain evidence="16">DNF00729</strain>
    </source>
</reference>
<keyword evidence="16" id="KW-1185">Reference proteome</keyword>
<dbReference type="PANTHER" id="PTHR12592">
    <property type="entry name" value="ATP-DEPENDENT (S)-NAD(P)H-HYDRATE DEHYDRATASE FAMILY MEMBER"/>
    <property type="match status" value="1"/>
</dbReference>
<evidence type="ECO:0000256" key="6">
    <source>
        <dbReference type="ARBA" id="ARBA00022840"/>
    </source>
</evidence>
<keyword evidence="2" id="KW-0808">Transferase</keyword>
<dbReference type="SUPFAM" id="SSF56214">
    <property type="entry name" value="4'-phosphopantetheinyl transferase"/>
    <property type="match status" value="1"/>
</dbReference>
<gene>
    <name evidence="13" type="primary">nnrD</name>
    <name evidence="15" type="ORF">HMPREF1863_01306</name>
</gene>
<feature type="binding site" evidence="13">
    <location>
        <position position="210"/>
    </location>
    <ligand>
        <name>(6S)-NADPHX</name>
        <dbReference type="ChEBI" id="CHEBI:64076"/>
    </ligand>
</feature>
<feature type="binding site" evidence="13">
    <location>
        <position position="322"/>
    </location>
    <ligand>
        <name>AMP</name>
        <dbReference type="ChEBI" id="CHEBI:456215"/>
    </ligand>
</feature>
<dbReference type="RefSeq" id="WP_068368593.1">
    <property type="nucleotide sequence ID" value="NZ_CAUPGT010000010.1"/>
</dbReference>
<evidence type="ECO:0000256" key="10">
    <source>
        <dbReference type="ARBA" id="ARBA00023098"/>
    </source>
</evidence>
<evidence type="ECO:0000256" key="3">
    <source>
        <dbReference type="ARBA" id="ARBA00022723"/>
    </source>
</evidence>
<keyword evidence="10" id="KW-0443">Lipid metabolism</keyword>
<keyword evidence="9 13" id="KW-0520">NAD</keyword>
<keyword evidence="11" id="KW-0275">Fatty acid biosynthesis</keyword>
<dbReference type="EMBL" id="LSDG01000040">
    <property type="protein sequence ID" value="KXB65580.1"/>
    <property type="molecule type" value="Genomic_DNA"/>
</dbReference>
<dbReference type="InterPro" id="IPR004568">
    <property type="entry name" value="Ppantetheine-prot_Trfase_dom"/>
</dbReference>
<dbReference type="STRING" id="755172.HMPREF1863_01306"/>
<dbReference type="PROSITE" id="PS01050">
    <property type="entry name" value="YJEF_C_2"/>
    <property type="match status" value="1"/>
</dbReference>
<evidence type="ECO:0000256" key="7">
    <source>
        <dbReference type="ARBA" id="ARBA00022842"/>
    </source>
</evidence>
<dbReference type="GO" id="GO:0000287">
    <property type="term" value="F:magnesium ion binding"/>
    <property type="evidence" value="ECO:0007669"/>
    <property type="project" value="InterPro"/>
</dbReference>
<evidence type="ECO:0000256" key="4">
    <source>
        <dbReference type="ARBA" id="ARBA00022741"/>
    </source>
</evidence>
<keyword evidence="6 13" id="KW-0067">ATP-binding</keyword>
<organism evidence="15 16">
    <name type="scientific">Aedoeadaptatus coxii</name>
    <dbReference type="NCBI Taxonomy" id="755172"/>
    <lineage>
        <taxon>Bacteria</taxon>
        <taxon>Bacillati</taxon>
        <taxon>Bacillota</taxon>
        <taxon>Tissierellia</taxon>
        <taxon>Tissierellales</taxon>
        <taxon>Peptoniphilaceae</taxon>
        <taxon>Aedoeadaptatus</taxon>
    </lineage>
</organism>
<dbReference type="CDD" id="cd01171">
    <property type="entry name" value="YXKO-related"/>
    <property type="match status" value="1"/>
</dbReference>
<dbReference type="HAMAP" id="MF_01965">
    <property type="entry name" value="NADHX_dehydratase"/>
    <property type="match status" value="1"/>
</dbReference>
<comment type="function">
    <text evidence="13">Catalyzes the dehydration of the S-form of NAD(P)HX at the expense of ADP, which is converted to AMP. Together with NAD(P)HX epimerase, which catalyzes the epimerization of the S- and R-forms, the enzyme allows the repair of both epimers of NAD(P)HX, a damaged form of NAD(P)H that is a result of enzymatic or heat-dependent hydration.</text>
</comment>
<dbReference type="Gene3D" id="3.90.470.20">
    <property type="entry name" value="4'-phosphopantetheinyl transferase domain"/>
    <property type="match status" value="1"/>
</dbReference>
<dbReference type="GO" id="GO:0046496">
    <property type="term" value="P:nicotinamide nucleotide metabolic process"/>
    <property type="evidence" value="ECO:0007669"/>
    <property type="project" value="UniProtKB-UniRule"/>
</dbReference>
<comment type="subunit">
    <text evidence="13">Homotetramer.</text>
</comment>
<dbReference type="Gene3D" id="3.40.1190.20">
    <property type="match status" value="1"/>
</dbReference>
<evidence type="ECO:0000256" key="13">
    <source>
        <dbReference type="HAMAP-Rule" id="MF_01965"/>
    </source>
</evidence>
<dbReference type="OrthoDB" id="9806925at2"/>
<dbReference type="GO" id="GO:0052856">
    <property type="term" value="F:NAD(P)HX epimerase activity"/>
    <property type="evidence" value="ECO:0007669"/>
    <property type="project" value="TreeGrafter"/>
</dbReference>
<dbReference type="EC" id="4.2.1.136" evidence="13"/>
<feature type="binding site" evidence="13">
    <location>
        <begin position="294"/>
        <end position="298"/>
    </location>
    <ligand>
        <name>AMP</name>
        <dbReference type="ChEBI" id="CHEBI:456215"/>
    </ligand>
</feature>
<feature type="binding site" evidence="13">
    <location>
        <position position="323"/>
    </location>
    <ligand>
        <name>(6S)-NADPHX</name>
        <dbReference type="ChEBI" id="CHEBI:64076"/>
    </ligand>
</feature>
<evidence type="ECO:0000256" key="2">
    <source>
        <dbReference type="ARBA" id="ARBA00022679"/>
    </source>
</evidence>
<dbReference type="InterPro" id="IPR002582">
    <property type="entry name" value="ACPS"/>
</dbReference>
<comment type="caution">
    <text evidence="13">Lacks conserved residue(s) required for the propagation of feature annotation.</text>
</comment>
<comment type="catalytic activity">
    <reaction evidence="13">
        <text>(6S)-NADPHX + ADP = AMP + phosphate + NADPH + H(+)</text>
        <dbReference type="Rhea" id="RHEA:32235"/>
        <dbReference type="ChEBI" id="CHEBI:15378"/>
        <dbReference type="ChEBI" id="CHEBI:43474"/>
        <dbReference type="ChEBI" id="CHEBI:57783"/>
        <dbReference type="ChEBI" id="CHEBI:64076"/>
        <dbReference type="ChEBI" id="CHEBI:456215"/>
        <dbReference type="ChEBI" id="CHEBI:456216"/>
        <dbReference type="EC" id="4.2.1.136"/>
    </reaction>
</comment>
<dbReference type="Proteomes" id="UP000070442">
    <property type="component" value="Unassembled WGS sequence"/>
</dbReference>
<dbReference type="InterPro" id="IPR029056">
    <property type="entry name" value="Ribokinase-like"/>
</dbReference>
<evidence type="ECO:0000256" key="9">
    <source>
        <dbReference type="ARBA" id="ARBA00023027"/>
    </source>
</evidence>
<dbReference type="PANTHER" id="PTHR12592:SF0">
    <property type="entry name" value="ATP-DEPENDENT (S)-NAD(P)H-HYDRATE DEHYDRATASE"/>
    <property type="match status" value="1"/>
</dbReference>
<dbReference type="GO" id="GO:0005524">
    <property type="term" value="F:ATP binding"/>
    <property type="evidence" value="ECO:0007669"/>
    <property type="project" value="UniProtKB-KW"/>
</dbReference>
<name>A0A134ADF0_9FIRM</name>
<feature type="binding site" evidence="13">
    <location>
        <position position="257"/>
    </location>
    <ligand>
        <name>(6S)-NADPHX</name>
        <dbReference type="ChEBI" id="CHEBI:64076"/>
    </ligand>
</feature>
<evidence type="ECO:0000259" key="14">
    <source>
        <dbReference type="PROSITE" id="PS51383"/>
    </source>
</evidence>
<proteinExistence type="inferred from homology"/>
<accession>A0A134ADF0</accession>
<dbReference type="InterPro" id="IPR017953">
    <property type="entry name" value="Carbohydrate_kinase_pred_CS"/>
</dbReference>
<feature type="domain" description="YjeF C-terminal" evidence="14">
    <location>
        <begin position="118"/>
        <end position="382"/>
    </location>
</feature>
<dbReference type="PROSITE" id="PS51383">
    <property type="entry name" value="YJEF_C_3"/>
    <property type="match status" value="1"/>
</dbReference>
<evidence type="ECO:0000256" key="1">
    <source>
        <dbReference type="ARBA" id="ARBA00022516"/>
    </source>
</evidence>
<comment type="catalytic activity">
    <reaction evidence="13">
        <text>(6S)-NADHX + ADP = AMP + phosphate + NADH + H(+)</text>
        <dbReference type="Rhea" id="RHEA:32223"/>
        <dbReference type="ChEBI" id="CHEBI:15378"/>
        <dbReference type="ChEBI" id="CHEBI:43474"/>
        <dbReference type="ChEBI" id="CHEBI:57945"/>
        <dbReference type="ChEBI" id="CHEBI:64074"/>
        <dbReference type="ChEBI" id="CHEBI:456215"/>
        <dbReference type="ChEBI" id="CHEBI:456216"/>
        <dbReference type="EC" id="4.2.1.136"/>
    </reaction>
</comment>
<keyword evidence="5" id="KW-0276">Fatty acid metabolism</keyword>
<keyword evidence="1" id="KW-0444">Lipid biosynthesis</keyword>
<dbReference type="InterPro" id="IPR008278">
    <property type="entry name" value="4-PPantetheinyl_Trfase_dom"/>
</dbReference>
<dbReference type="SUPFAM" id="SSF53613">
    <property type="entry name" value="Ribokinase-like"/>
    <property type="match status" value="1"/>
</dbReference>
<dbReference type="AlphaFoldDB" id="A0A134ADF0"/>
<dbReference type="NCBIfam" id="TIGR00516">
    <property type="entry name" value="acpS"/>
    <property type="match status" value="1"/>
</dbReference>
<dbReference type="Pfam" id="PF01256">
    <property type="entry name" value="Carb_kinase"/>
    <property type="match status" value="1"/>
</dbReference>
<dbReference type="NCBIfam" id="TIGR00196">
    <property type="entry name" value="yjeF_cterm"/>
    <property type="match status" value="1"/>
</dbReference>
<evidence type="ECO:0000313" key="16">
    <source>
        <dbReference type="Proteomes" id="UP000070442"/>
    </source>
</evidence>
<dbReference type="GO" id="GO:0052855">
    <property type="term" value="F:ADP-dependent NAD(P)H-hydrate dehydratase activity"/>
    <property type="evidence" value="ECO:0007669"/>
    <property type="project" value="UniProtKB-UniRule"/>
</dbReference>
<evidence type="ECO:0000256" key="12">
    <source>
        <dbReference type="ARBA" id="ARBA00023239"/>
    </source>
</evidence>
<dbReference type="Pfam" id="PF01648">
    <property type="entry name" value="ACPS"/>
    <property type="match status" value="1"/>
</dbReference>
<keyword evidence="12 13" id="KW-0456">Lyase</keyword>
<evidence type="ECO:0000256" key="11">
    <source>
        <dbReference type="ARBA" id="ARBA00023160"/>
    </source>
</evidence>
<comment type="similarity">
    <text evidence="13">Belongs to the NnrD/CARKD family.</text>
</comment>
<evidence type="ECO:0000256" key="5">
    <source>
        <dbReference type="ARBA" id="ARBA00022832"/>
    </source>
</evidence>